<accession>A0AAV5IZK1</accession>
<evidence type="ECO:0000313" key="3">
    <source>
        <dbReference type="Proteomes" id="UP001054252"/>
    </source>
</evidence>
<dbReference type="PANTHER" id="PTHR33641:SF15">
    <property type="entry name" value="AVR9_CF-9 RAPIDLY ELICITED PROTEIN"/>
    <property type="match status" value="1"/>
</dbReference>
<feature type="region of interest" description="Disordered" evidence="1">
    <location>
        <begin position="26"/>
        <end position="61"/>
    </location>
</feature>
<organism evidence="2 3">
    <name type="scientific">Rubroshorea leprosula</name>
    <dbReference type="NCBI Taxonomy" id="152421"/>
    <lineage>
        <taxon>Eukaryota</taxon>
        <taxon>Viridiplantae</taxon>
        <taxon>Streptophyta</taxon>
        <taxon>Embryophyta</taxon>
        <taxon>Tracheophyta</taxon>
        <taxon>Spermatophyta</taxon>
        <taxon>Magnoliopsida</taxon>
        <taxon>eudicotyledons</taxon>
        <taxon>Gunneridae</taxon>
        <taxon>Pentapetalae</taxon>
        <taxon>rosids</taxon>
        <taxon>malvids</taxon>
        <taxon>Malvales</taxon>
        <taxon>Dipterocarpaceae</taxon>
        <taxon>Rubroshorea</taxon>
    </lineage>
</organism>
<proteinExistence type="predicted"/>
<dbReference type="AlphaFoldDB" id="A0AAV5IZK1"/>
<gene>
    <name evidence="2" type="ORF">SLEP1_g16265</name>
</gene>
<protein>
    <recommendedName>
        <fullName evidence="4">Avr9/Cf-9 rapidly elicited protein</fullName>
    </recommendedName>
</protein>
<dbReference type="PANTHER" id="PTHR33641">
    <property type="entry name" value="OS06G0133500 PROTEIN"/>
    <property type="match status" value="1"/>
</dbReference>
<keyword evidence="3" id="KW-1185">Reference proteome</keyword>
<evidence type="ECO:0000256" key="1">
    <source>
        <dbReference type="SAM" id="MobiDB-lite"/>
    </source>
</evidence>
<evidence type="ECO:0008006" key="4">
    <source>
        <dbReference type="Google" id="ProtNLM"/>
    </source>
</evidence>
<dbReference type="EMBL" id="BPVZ01000021">
    <property type="protein sequence ID" value="GKV04051.1"/>
    <property type="molecule type" value="Genomic_DNA"/>
</dbReference>
<sequence>MNSMFSSFDAFCAEFLGQKVRASFASSASSGGSNLISNRKAVETENGARKQEAKAEKKRQQAAPRYAVEFDGLNFFETLVSH</sequence>
<reference evidence="2 3" key="1">
    <citation type="journal article" date="2021" name="Commun. Biol.">
        <title>The genome of Shorea leprosula (Dipterocarpaceae) highlights the ecological relevance of drought in aseasonal tropical rainforests.</title>
        <authorList>
            <person name="Ng K.K.S."/>
            <person name="Kobayashi M.J."/>
            <person name="Fawcett J.A."/>
            <person name="Hatakeyama M."/>
            <person name="Paape T."/>
            <person name="Ng C.H."/>
            <person name="Ang C.C."/>
            <person name="Tnah L.H."/>
            <person name="Lee C.T."/>
            <person name="Nishiyama T."/>
            <person name="Sese J."/>
            <person name="O'Brien M.J."/>
            <person name="Copetti D."/>
            <person name="Mohd Noor M.I."/>
            <person name="Ong R.C."/>
            <person name="Putra M."/>
            <person name="Sireger I.Z."/>
            <person name="Indrioko S."/>
            <person name="Kosugi Y."/>
            <person name="Izuno A."/>
            <person name="Isagi Y."/>
            <person name="Lee S.L."/>
            <person name="Shimizu K.K."/>
        </authorList>
    </citation>
    <scope>NUCLEOTIDE SEQUENCE [LARGE SCALE GENOMIC DNA]</scope>
    <source>
        <strain evidence="2">214</strain>
    </source>
</reference>
<name>A0AAV5IZK1_9ROSI</name>
<comment type="caution">
    <text evidence="2">The sequence shown here is derived from an EMBL/GenBank/DDBJ whole genome shotgun (WGS) entry which is preliminary data.</text>
</comment>
<dbReference type="Proteomes" id="UP001054252">
    <property type="component" value="Unassembled WGS sequence"/>
</dbReference>
<evidence type="ECO:0000313" key="2">
    <source>
        <dbReference type="EMBL" id="GKV04051.1"/>
    </source>
</evidence>
<feature type="compositionally biased region" description="Basic and acidic residues" evidence="1">
    <location>
        <begin position="40"/>
        <end position="59"/>
    </location>
</feature>